<keyword evidence="10" id="KW-0206">Cytoskeleton</keyword>
<evidence type="ECO:0000256" key="11">
    <source>
        <dbReference type="ARBA" id="ARBA00023306"/>
    </source>
</evidence>
<keyword evidence="9 13" id="KW-0505">Motor protein</keyword>
<feature type="compositionally biased region" description="Acidic residues" evidence="15">
    <location>
        <begin position="1039"/>
        <end position="1053"/>
    </location>
</feature>
<evidence type="ECO:0000313" key="18">
    <source>
        <dbReference type="Proteomes" id="UP000620124"/>
    </source>
</evidence>
<comment type="caution">
    <text evidence="17">The sequence shown here is derived from an EMBL/GenBank/DDBJ whole genome shotgun (WGS) entry which is preliminary data.</text>
</comment>
<evidence type="ECO:0000256" key="8">
    <source>
        <dbReference type="ARBA" id="ARBA00023054"/>
    </source>
</evidence>
<gene>
    <name evidence="17" type="ORF">MVEN_02051300</name>
</gene>
<dbReference type="AlphaFoldDB" id="A0A8H7CI38"/>
<dbReference type="InterPro" id="IPR019821">
    <property type="entry name" value="Kinesin_motor_CS"/>
</dbReference>
<dbReference type="PANTHER" id="PTHR47970">
    <property type="entry name" value="KINESIN-LIKE PROTEIN KIF11"/>
    <property type="match status" value="1"/>
</dbReference>
<dbReference type="PRINTS" id="PR00380">
    <property type="entry name" value="KINESINHEAVY"/>
</dbReference>
<evidence type="ECO:0000256" key="10">
    <source>
        <dbReference type="ARBA" id="ARBA00023212"/>
    </source>
</evidence>
<dbReference type="Proteomes" id="UP000620124">
    <property type="component" value="Unassembled WGS sequence"/>
</dbReference>
<dbReference type="EMBL" id="JACAZI010000021">
    <property type="protein sequence ID" value="KAF7338260.1"/>
    <property type="molecule type" value="Genomic_DNA"/>
</dbReference>
<dbReference type="GO" id="GO:0007018">
    <property type="term" value="P:microtubule-based movement"/>
    <property type="evidence" value="ECO:0007669"/>
    <property type="project" value="InterPro"/>
</dbReference>
<organism evidence="17 18">
    <name type="scientific">Mycena venus</name>
    <dbReference type="NCBI Taxonomy" id="2733690"/>
    <lineage>
        <taxon>Eukaryota</taxon>
        <taxon>Fungi</taxon>
        <taxon>Dikarya</taxon>
        <taxon>Basidiomycota</taxon>
        <taxon>Agaricomycotina</taxon>
        <taxon>Agaricomycetes</taxon>
        <taxon>Agaricomycetidae</taxon>
        <taxon>Agaricales</taxon>
        <taxon>Marasmiineae</taxon>
        <taxon>Mycenaceae</taxon>
        <taxon>Mycena</taxon>
    </lineage>
</organism>
<sequence length="1124" mass="122895">MATRRPPSSRAKAPPPPPRARSVLGQNKDDPETNIQVVVRCRRRSEREIADNSPIIVSSTGAKSKELTIEAALPQSSLGLVTLPPVRTYPFDLVFGPEADQALIYHEVVSPMLDEVVMGYNCTLFAYGQTGTGKTYTMQGDLAPTPLGNPSANAGMIPRALFRLFHHLESSASDYSVKISYIELYNEELRDLLATELSMPTGNTQPMSMGKDTSAPKAPEGLKIFDDASKHGVFIQGLEEIAVKDSADALALLTKGSERRQIAATKFNDHSSRSHSVFSITVHVKEAGHVGGDDLLKIGKLNLVDLAGSENIGRSGAENKRAREAGMINQSLLTLGRVINALVDKAQHVPYRESKLTRLLQDSLGGRTKTCIIATVSPARSNMEETLSTLDYAMRAKSIRNKPELNQRMTRNSLLKEYVAEIERLKADVLAAREKNGIFFSEETWLQLSAEQEMRQTELEEAKRQVEIVEGQMRTVRDEFEQSIALLKRRDGELKDMRDQLKETEDVLDRKNAELKQVQGALEEETVIRQAHQETEVKLNGVALGLKVVVRDSVKDVGGLFDKLERKSSILNANSQAVLTHGKTISSATIALSRKLEDFLKASAQSTAKLRTEAKQFEAKELEGLAGHSERIDQQLKRVAAALAMVHSKDAAEAEALAIVQNALKETHESFRVGFTAWAGTLKRSCETTCGQANEAGLEAFAAVEKALKAMGSMVENVVREACAFVDTERESVGETKTLAANTAAAEVTRLKNQNELLTRMLEEERLRGDKAKDELLQRVSGLLGEFTRERDRGLREAVGIVQSANAKAEEGVKLFERKHGDIADAMEAKGKEVARSVEKWGGDAKRTRDGALKSLNGSKARLGSELASLQSTVSGTIDSYSTEVHTQMQNMNATCNAAFDRQTSAKRARIETATALGSEVQSEYKALQRGFASTSRNIEGAVGRVVSESTSLTSTIDTYHKISRNELSSATNATKALAEHGARADTSTGTTPTKRVWQYVDQWELTKSRDDLLQTWRATGVSAAGNETFLAQHRPLPEPEEEEEDDMDDAMVIDEGVRSPLSESGSSSESPAAVSLASSVSSSNTLPPPRQIPVPKKIGVGSRPAMAPLTDTRNVYTTRRRGR</sequence>
<feature type="compositionally biased region" description="Low complexity" evidence="15">
    <location>
        <begin position="1060"/>
        <end position="1084"/>
    </location>
</feature>
<dbReference type="GO" id="GO:0008017">
    <property type="term" value="F:microtubule binding"/>
    <property type="evidence" value="ECO:0007669"/>
    <property type="project" value="InterPro"/>
</dbReference>
<feature type="coiled-coil region" evidence="14">
    <location>
        <begin position="741"/>
        <end position="768"/>
    </location>
</feature>
<evidence type="ECO:0000256" key="14">
    <source>
        <dbReference type="SAM" id="Coils"/>
    </source>
</evidence>
<evidence type="ECO:0000256" key="15">
    <source>
        <dbReference type="SAM" id="MobiDB-lite"/>
    </source>
</evidence>
<evidence type="ECO:0000256" key="3">
    <source>
        <dbReference type="ARBA" id="ARBA00022618"/>
    </source>
</evidence>
<evidence type="ECO:0000256" key="12">
    <source>
        <dbReference type="ARBA" id="ARBA00034704"/>
    </source>
</evidence>
<feature type="region of interest" description="Disordered" evidence="15">
    <location>
        <begin position="1025"/>
        <end position="1124"/>
    </location>
</feature>
<accession>A0A8H7CI38</accession>
<dbReference type="SUPFAM" id="SSF52540">
    <property type="entry name" value="P-loop containing nucleoside triphosphate hydrolases"/>
    <property type="match status" value="1"/>
</dbReference>
<dbReference type="GO" id="GO:0005524">
    <property type="term" value="F:ATP binding"/>
    <property type="evidence" value="ECO:0007669"/>
    <property type="project" value="UniProtKB-UniRule"/>
</dbReference>
<dbReference type="GO" id="GO:0000073">
    <property type="term" value="P:initial mitotic spindle pole body separation"/>
    <property type="evidence" value="ECO:0007669"/>
    <property type="project" value="TreeGrafter"/>
</dbReference>
<dbReference type="GO" id="GO:0051301">
    <property type="term" value="P:cell division"/>
    <property type="evidence" value="ECO:0007669"/>
    <property type="project" value="UniProtKB-KW"/>
</dbReference>
<dbReference type="InterPro" id="IPR047149">
    <property type="entry name" value="KIF11-like"/>
</dbReference>
<dbReference type="InterPro" id="IPR001752">
    <property type="entry name" value="Kinesin_motor_dom"/>
</dbReference>
<reference evidence="17" key="1">
    <citation type="submission" date="2020-05" db="EMBL/GenBank/DDBJ databases">
        <title>Mycena genomes resolve the evolution of fungal bioluminescence.</title>
        <authorList>
            <person name="Tsai I.J."/>
        </authorList>
    </citation>
    <scope>NUCLEOTIDE SEQUENCE</scope>
    <source>
        <strain evidence="17">CCC161011</strain>
    </source>
</reference>
<keyword evidence="5 13" id="KW-0547">Nucleotide-binding</keyword>
<keyword evidence="18" id="KW-1185">Reference proteome</keyword>
<feature type="coiled-coil region" evidence="14">
    <location>
        <begin position="459"/>
        <end position="521"/>
    </location>
</feature>
<evidence type="ECO:0000256" key="4">
    <source>
        <dbReference type="ARBA" id="ARBA00022701"/>
    </source>
</evidence>
<keyword evidence="8 14" id="KW-0175">Coiled coil</keyword>
<dbReference type="OrthoDB" id="3176171at2759"/>
<feature type="binding site" evidence="13">
    <location>
        <begin position="128"/>
        <end position="135"/>
    </location>
    <ligand>
        <name>ATP</name>
        <dbReference type="ChEBI" id="CHEBI:30616"/>
    </ligand>
</feature>
<keyword evidence="3" id="KW-0132">Cell division</keyword>
<feature type="region of interest" description="Disordered" evidence="15">
    <location>
        <begin position="1"/>
        <end position="33"/>
    </location>
</feature>
<dbReference type="PROSITE" id="PS00411">
    <property type="entry name" value="KINESIN_MOTOR_1"/>
    <property type="match status" value="1"/>
</dbReference>
<dbReference type="FunFam" id="3.40.850.10:FF:000051">
    <property type="entry name" value="Kinesin-like protein bimC"/>
    <property type="match status" value="1"/>
</dbReference>
<dbReference type="GO" id="GO:0008574">
    <property type="term" value="F:plus-end-directed microtubule motor activity"/>
    <property type="evidence" value="ECO:0007669"/>
    <property type="project" value="TreeGrafter"/>
</dbReference>
<evidence type="ECO:0000256" key="6">
    <source>
        <dbReference type="ARBA" id="ARBA00022776"/>
    </source>
</evidence>
<keyword evidence="4" id="KW-0493">Microtubule</keyword>
<evidence type="ECO:0000256" key="9">
    <source>
        <dbReference type="ARBA" id="ARBA00023175"/>
    </source>
</evidence>
<dbReference type="InterPro" id="IPR027417">
    <property type="entry name" value="P-loop_NTPase"/>
</dbReference>
<evidence type="ECO:0000256" key="7">
    <source>
        <dbReference type="ARBA" id="ARBA00022840"/>
    </source>
</evidence>
<comment type="subcellular location">
    <subcellularLocation>
        <location evidence="1">Cytoplasm</location>
        <location evidence="1">Cytoskeleton</location>
    </subcellularLocation>
</comment>
<keyword evidence="2" id="KW-0963">Cytoplasm</keyword>
<keyword evidence="11" id="KW-0131">Cell cycle</keyword>
<dbReference type="GO" id="GO:0005634">
    <property type="term" value="C:nucleus"/>
    <property type="evidence" value="ECO:0007669"/>
    <property type="project" value="TreeGrafter"/>
</dbReference>
<dbReference type="PROSITE" id="PS50067">
    <property type="entry name" value="KINESIN_MOTOR_2"/>
    <property type="match status" value="1"/>
</dbReference>
<feature type="compositionally biased region" description="Low complexity" evidence="15">
    <location>
        <begin position="1"/>
        <end position="12"/>
    </location>
</feature>
<keyword evidence="7 13" id="KW-0067">ATP-binding</keyword>
<proteinExistence type="inferred from homology"/>
<dbReference type="PANTHER" id="PTHR47970:SF12">
    <property type="entry name" value="KINESIN FAMILY MEMBER 11"/>
    <property type="match status" value="1"/>
</dbReference>
<evidence type="ECO:0000256" key="5">
    <source>
        <dbReference type="ARBA" id="ARBA00022741"/>
    </source>
</evidence>
<dbReference type="GO" id="GO:0072686">
    <property type="term" value="C:mitotic spindle"/>
    <property type="evidence" value="ECO:0007669"/>
    <property type="project" value="TreeGrafter"/>
</dbReference>
<keyword evidence="6" id="KW-0498">Mitosis</keyword>
<evidence type="ECO:0000256" key="2">
    <source>
        <dbReference type="ARBA" id="ARBA00022490"/>
    </source>
</evidence>
<dbReference type="Gene3D" id="3.40.850.10">
    <property type="entry name" value="Kinesin motor domain"/>
    <property type="match status" value="1"/>
</dbReference>
<evidence type="ECO:0000256" key="13">
    <source>
        <dbReference type="PROSITE-ProRule" id="PRU00283"/>
    </source>
</evidence>
<dbReference type="InterPro" id="IPR036961">
    <property type="entry name" value="Kinesin_motor_dom_sf"/>
</dbReference>
<dbReference type="CDD" id="cd01364">
    <property type="entry name" value="KISc_BimC_Eg5"/>
    <property type="match status" value="1"/>
</dbReference>
<evidence type="ECO:0000313" key="17">
    <source>
        <dbReference type="EMBL" id="KAF7338260.1"/>
    </source>
</evidence>
<feature type="domain" description="Kinesin motor" evidence="16">
    <location>
        <begin position="34"/>
        <end position="399"/>
    </location>
</feature>
<dbReference type="InterPro" id="IPR047241">
    <property type="entry name" value="KIF11-like_kin_motor_dom"/>
</dbReference>
<evidence type="ECO:0000259" key="16">
    <source>
        <dbReference type="PROSITE" id="PS50067"/>
    </source>
</evidence>
<dbReference type="GO" id="GO:0005876">
    <property type="term" value="C:spindle microtubule"/>
    <property type="evidence" value="ECO:0007669"/>
    <property type="project" value="TreeGrafter"/>
</dbReference>
<name>A0A8H7CI38_9AGAR</name>
<protein>
    <submittedName>
        <fullName evidence="17">Kinesin motor domain-containing protein</fullName>
    </submittedName>
</protein>
<dbReference type="Pfam" id="PF00225">
    <property type="entry name" value="Kinesin"/>
    <property type="match status" value="1"/>
</dbReference>
<comment type="similarity">
    <text evidence="12">Belongs to the TRAFAC class myosin-kinesin ATPase superfamily. Kinesin family. KIN-5/BimC subfamily.</text>
</comment>
<dbReference type="SMART" id="SM00129">
    <property type="entry name" value="KISc"/>
    <property type="match status" value="1"/>
</dbReference>
<evidence type="ECO:0000256" key="1">
    <source>
        <dbReference type="ARBA" id="ARBA00004245"/>
    </source>
</evidence>